<evidence type="ECO:0000256" key="6">
    <source>
        <dbReference type="ARBA" id="ARBA00022741"/>
    </source>
</evidence>
<dbReference type="PROSITE" id="PS50885">
    <property type="entry name" value="HAMP"/>
    <property type="match status" value="1"/>
</dbReference>
<dbReference type="CDD" id="cd06225">
    <property type="entry name" value="HAMP"/>
    <property type="match status" value="1"/>
</dbReference>
<keyword evidence="8" id="KW-0067">ATP-binding</keyword>
<evidence type="ECO:0000256" key="7">
    <source>
        <dbReference type="ARBA" id="ARBA00022777"/>
    </source>
</evidence>
<dbReference type="EMBL" id="FR695872">
    <property type="protein sequence ID" value="CBX29071.1"/>
    <property type="molecule type" value="Genomic_DNA"/>
</dbReference>
<name>E1YES7_9BACT</name>
<dbReference type="SUPFAM" id="SSF47384">
    <property type="entry name" value="Homodimeric domain of signal transducing histidine kinase"/>
    <property type="match status" value="1"/>
</dbReference>
<evidence type="ECO:0000256" key="9">
    <source>
        <dbReference type="ARBA" id="ARBA00023012"/>
    </source>
</evidence>
<evidence type="ECO:0000256" key="1">
    <source>
        <dbReference type="ARBA" id="ARBA00000085"/>
    </source>
</evidence>
<dbReference type="Gene3D" id="6.10.340.10">
    <property type="match status" value="1"/>
</dbReference>
<evidence type="ECO:0000256" key="10">
    <source>
        <dbReference type="SAM" id="Phobius"/>
    </source>
</evidence>
<dbReference type="Gene3D" id="1.10.287.130">
    <property type="match status" value="1"/>
</dbReference>
<comment type="subcellular location">
    <subcellularLocation>
        <location evidence="2">Membrane</location>
    </subcellularLocation>
</comment>
<evidence type="ECO:0000256" key="3">
    <source>
        <dbReference type="ARBA" id="ARBA00012438"/>
    </source>
</evidence>
<dbReference type="InterPro" id="IPR003594">
    <property type="entry name" value="HATPase_dom"/>
</dbReference>
<dbReference type="InterPro" id="IPR005467">
    <property type="entry name" value="His_kinase_dom"/>
</dbReference>
<sequence length="479" mass="54456">MQNRRILMLQTIRSKLIFATCIIFFSVCTLTGLNLWSFSYINKLMVLSERFSDLANNILEVRRFEKNIFLYYDKESVGEVITYLERTDELVEELSADIIRLNGMKRFSEFRQNLSAYHQNMKRLKLNIGEVAGINQEQMRSEGKSMVDFVNELIKIKRNKIHKTIYRISLLPFAFLGIFILVTVLFSIFISRRLFYTLSMLKKKTREVGSGDFTPISFKDPHNDEISGLIRAFNLMATALETNQENLLQSRKMAALGTFTAGIAHELNNPINNISLTAETFLDEYSERLDPEGKEMLNDIIAQVERANDIVRNLLDFSRTEESSFSDLDIKDVINSTIKLIKNQIKFSGIKLNIIFSPDLLQIKGNLRSLQQVFLNLLINAHQAMPNGGSIEIKAYPESPRFIRIDITDTGPGIPPESLEKIFEPFYTTKGIGKGVGLGLSVTYSLIKNHGGNIKVTSEAGRGTTFSIFIPSITKAENR</sequence>
<dbReference type="GO" id="GO:0016020">
    <property type="term" value="C:membrane"/>
    <property type="evidence" value="ECO:0007669"/>
    <property type="project" value="UniProtKB-SubCell"/>
</dbReference>
<evidence type="ECO:0000256" key="2">
    <source>
        <dbReference type="ARBA" id="ARBA00004370"/>
    </source>
</evidence>
<evidence type="ECO:0000259" key="12">
    <source>
        <dbReference type="PROSITE" id="PS50885"/>
    </source>
</evidence>
<feature type="transmembrane region" description="Helical" evidence="10">
    <location>
        <begin position="16"/>
        <end position="36"/>
    </location>
</feature>
<dbReference type="PANTHER" id="PTHR43065">
    <property type="entry name" value="SENSOR HISTIDINE KINASE"/>
    <property type="match status" value="1"/>
</dbReference>
<organism evidence="13">
    <name type="scientific">uncultured Desulfobacterium sp</name>
    <dbReference type="NCBI Taxonomy" id="201089"/>
    <lineage>
        <taxon>Bacteria</taxon>
        <taxon>Pseudomonadati</taxon>
        <taxon>Thermodesulfobacteriota</taxon>
        <taxon>Desulfobacteria</taxon>
        <taxon>Desulfobacterales</taxon>
        <taxon>Desulfobacteriaceae</taxon>
        <taxon>Desulfobacterium</taxon>
        <taxon>environmental samples</taxon>
    </lineage>
</organism>
<dbReference type="EC" id="2.7.13.3" evidence="3"/>
<keyword evidence="10" id="KW-1133">Transmembrane helix</keyword>
<dbReference type="GO" id="GO:0000155">
    <property type="term" value="F:phosphorelay sensor kinase activity"/>
    <property type="evidence" value="ECO:0007669"/>
    <property type="project" value="InterPro"/>
</dbReference>
<feature type="transmembrane region" description="Helical" evidence="10">
    <location>
        <begin position="165"/>
        <end position="190"/>
    </location>
</feature>
<dbReference type="GO" id="GO:0005524">
    <property type="term" value="F:ATP binding"/>
    <property type="evidence" value="ECO:0007669"/>
    <property type="project" value="UniProtKB-KW"/>
</dbReference>
<keyword evidence="9" id="KW-0902">Two-component regulatory system</keyword>
<keyword evidence="10" id="KW-0812">Transmembrane</keyword>
<evidence type="ECO:0000256" key="4">
    <source>
        <dbReference type="ARBA" id="ARBA00022553"/>
    </source>
</evidence>
<dbReference type="AlphaFoldDB" id="E1YES7"/>
<comment type="catalytic activity">
    <reaction evidence="1">
        <text>ATP + protein L-histidine = ADP + protein N-phospho-L-histidine.</text>
        <dbReference type="EC" id="2.7.13.3"/>
    </reaction>
</comment>
<feature type="domain" description="Histidine kinase" evidence="11">
    <location>
        <begin position="262"/>
        <end position="474"/>
    </location>
</feature>
<evidence type="ECO:0000313" key="13">
    <source>
        <dbReference type="EMBL" id="CBX29071.1"/>
    </source>
</evidence>
<keyword evidence="10" id="KW-0472">Membrane</keyword>
<dbReference type="InterPro" id="IPR003660">
    <property type="entry name" value="HAMP_dom"/>
</dbReference>
<gene>
    <name evidence="13" type="ORF">N47_J00520</name>
</gene>
<dbReference type="InterPro" id="IPR003661">
    <property type="entry name" value="HisK_dim/P_dom"/>
</dbReference>
<keyword evidence="7" id="KW-0418">Kinase</keyword>
<dbReference type="SMART" id="SM00304">
    <property type="entry name" value="HAMP"/>
    <property type="match status" value="1"/>
</dbReference>
<dbReference type="PANTHER" id="PTHR43065:SF46">
    <property type="entry name" value="C4-DICARBOXYLATE TRANSPORT SENSOR PROTEIN DCTB"/>
    <property type="match status" value="1"/>
</dbReference>
<dbReference type="Pfam" id="PF00672">
    <property type="entry name" value="HAMP"/>
    <property type="match status" value="1"/>
</dbReference>
<dbReference type="SMART" id="SM00387">
    <property type="entry name" value="HATPase_c"/>
    <property type="match status" value="1"/>
</dbReference>
<dbReference type="InterPro" id="IPR004358">
    <property type="entry name" value="Sig_transdc_His_kin-like_C"/>
</dbReference>
<dbReference type="Gene3D" id="3.30.565.10">
    <property type="entry name" value="Histidine kinase-like ATPase, C-terminal domain"/>
    <property type="match status" value="1"/>
</dbReference>
<dbReference type="SMART" id="SM00388">
    <property type="entry name" value="HisKA"/>
    <property type="match status" value="1"/>
</dbReference>
<reference evidence="13" key="1">
    <citation type="journal article" date="2011" name="Environ. Microbiol.">
        <title>Genomic insights into the metabolic potential of the polycyclic aromatic hydrocarbon degrading sulfate-reducing Deltaproteobacterium N47.</title>
        <authorList>
            <person name="Bergmann F."/>
            <person name="Selesi D."/>
            <person name="Weinmaier T."/>
            <person name="Tischler P."/>
            <person name="Rattei T."/>
            <person name="Meckenstock R.U."/>
        </authorList>
    </citation>
    <scope>NUCLEOTIDE SEQUENCE</scope>
</reference>
<evidence type="ECO:0000256" key="5">
    <source>
        <dbReference type="ARBA" id="ARBA00022679"/>
    </source>
</evidence>
<dbReference type="PROSITE" id="PS50109">
    <property type="entry name" value="HIS_KIN"/>
    <property type="match status" value="1"/>
</dbReference>
<keyword evidence="5" id="KW-0808">Transferase</keyword>
<proteinExistence type="predicted"/>
<accession>E1YES7</accession>
<dbReference type="PRINTS" id="PR00344">
    <property type="entry name" value="BCTRLSENSOR"/>
</dbReference>
<dbReference type="Pfam" id="PF00512">
    <property type="entry name" value="HisKA"/>
    <property type="match status" value="1"/>
</dbReference>
<dbReference type="CDD" id="cd00082">
    <property type="entry name" value="HisKA"/>
    <property type="match status" value="1"/>
</dbReference>
<evidence type="ECO:0000256" key="8">
    <source>
        <dbReference type="ARBA" id="ARBA00022840"/>
    </source>
</evidence>
<dbReference type="InterPro" id="IPR036890">
    <property type="entry name" value="HATPase_C_sf"/>
</dbReference>
<protein>
    <recommendedName>
        <fullName evidence="3">histidine kinase</fullName>
        <ecNumber evidence="3">2.7.13.3</ecNumber>
    </recommendedName>
</protein>
<feature type="domain" description="HAMP" evidence="12">
    <location>
        <begin position="192"/>
        <end position="245"/>
    </location>
</feature>
<evidence type="ECO:0000259" key="11">
    <source>
        <dbReference type="PROSITE" id="PS50109"/>
    </source>
</evidence>
<dbReference type="InterPro" id="IPR036097">
    <property type="entry name" value="HisK_dim/P_sf"/>
</dbReference>
<keyword evidence="4" id="KW-0597">Phosphoprotein</keyword>
<dbReference type="Pfam" id="PF02518">
    <property type="entry name" value="HATPase_c"/>
    <property type="match status" value="1"/>
</dbReference>
<keyword evidence="6" id="KW-0547">Nucleotide-binding</keyword>
<dbReference type="SUPFAM" id="SSF55874">
    <property type="entry name" value="ATPase domain of HSP90 chaperone/DNA topoisomerase II/histidine kinase"/>
    <property type="match status" value="1"/>
</dbReference>